<feature type="signal peptide" evidence="5">
    <location>
        <begin position="1"/>
        <end position="39"/>
    </location>
</feature>
<comment type="caution">
    <text evidence="7">The sequence shown here is derived from an EMBL/GenBank/DDBJ whole genome shotgun (WGS) entry which is preliminary data.</text>
</comment>
<dbReference type="PANTHER" id="PTHR30600:SF4">
    <property type="entry name" value="CYTOCHROME C DOMAIN-CONTAINING PROTEIN"/>
    <property type="match status" value="1"/>
</dbReference>
<dbReference type="InterPro" id="IPR036909">
    <property type="entry name" value="Cyt_c-like_dom_sf"/>
</dbReference>
<keyword evidence="3 4" id="KW-0408">Iron</keyword>
<keyword evidence="2 4" id="KW-0479">Metal-binding</keyword>
<dbReference type="Pfam" id="PF06537">
    <property type="entry name" value="DHOR"/>
    <property type="match status" value="2"/>
</dbReference>
<dbReference type="InterPro" id="IPR010538">
    <property type="entry name" value="DHOR"/>
</dbReference>
<dbReference type="InterPro" id="IPR051395">
    <property type="entry name" value="Cytochrome_c_Peroxidase/MauG"/>
</dbReference>
<keyword evidence="1 4" id="KW-0349">Heme</keyword>
<dbReference type="SUPFAM" id="SSF46626">
    <property type="entry name" value="Cytochrome c"/>
    <property type="match status" value="1"/>
</dbReference>
<protein>
    <recommendedName>
        <fullName evidence="6">Cytochrome c domain-containing protein</fullName>
    </recommendedName>
</protein>
<keyword evidence="8" id="KW-1185">Reference proteome</keyword>
<evidence type="ECO:0000256" key="4">
    <source>
        <dbReference type="PROSITE-ProRule" id="PRU00433"/>
    </source>
</evidence>
<name>A0ABX2K5K5_9PROT</name>
<evidence type="ECO:0000313" key="8">
    <source>
        <dbReference type="Proteomes" id="UP000605086"/>
    </source>
</evidence>
<organism evidence="7 8">
    <name type="scientific">Azospirillum melinis</name>
    <dbReference type="NCBI Taxonomy" id="328839"/>
    <lineage>
        <taxon>Bacteria</taxon>
        <taxon>Pseudomonadati</taxon>
        <taxon>Pseudomonadota</taxon>
        <taxon>Alphaproteobacteria</taxon>
        <taxon>Rhodospirillales</taxon>
        <taxon>Azospirillaceae</taxon>
        <taxon>Azospirillum</taxon>
    </lineage>
</organism>
<evidence type="ECO:0000259" key="6">
    <source>
        <dbReference type="PROSITE" id="PS51007"/>
    </source>
</evidence>
<evidence type="ECO:0000256" key="3">
    <source>
        <dbReference type="ARBA" id="ARBA00023004"/>
    </source>
</evidence>
<proteinExistence type="predicted"/>
<dbReference type="EMBL" id="WHOS01000001">
    <property type="protein sequence ID" value="NUA97870.1"/>
    <property type="molecule type" value="Genomic_DNA"/>
</dbReference>
<dbReference type="Gene3D" id="1.10.760.10">
    <property type="entry name" value="Cytochrome c-like domain"/>
    <property type="match status" value="1"/>
</dbReference>
<evidence type="ECO:0000313" key="7">
    <source>
        <dbReference type="EMBL" id="NUA97870.1"/>
    </source>
</evidence>
<dbReference type="PROSITE" id="PS51007">
    <property type="entry name" value="CYTC"/>
    <property type="match status" value="1"/>
</dbReference>
<feature type="domain" description="Cytochrome c" evidence="6">
    <location>
        <begin position="307"/>
        <end position="439"/>
    </location>
</feature>
<feature type="chain" id="PRO_5046757758" description="Cytochrome c domain-containing protein" evidence="5">
    <location>
        <begin position="40"/>
        <end position="439"/>
    </location>
</feature>
<dbReference type="InterPro" id="IPR009056">
    <property type="entry name" value="Cyt_c-like_dom"/>
</dbReference>
<gene>
    <name evidence="7" type="ORF">GBZ48_01100</name>
</gene>
<dbReference type="PANTHER" id="PTHR30600">
    <property type="entry name" value="CYTOCHROME C PEROXIDASE-RELATED"/>
    <property type="match status" value="1"/>
</dbReference>
<dbReference type="RefSeq" id="WP_174469287.1">
    <property type="nucleotide sequence ID" value="NZ_JAGINN010000003.1"/>
</dbReference>
<dbReference type="PIRSF" id="PIRSF028099">
    <property type="entry name" value="DUF1111"/>
    <property type="match status" value="1"/>
</dbReference>
<evidence type="ECO:0000256" key="5">
    <source>
        <dbReference type="SAM" id="SignalP"/>
    </source>
</evidence>
<keyword evidence="5" id="KW-0732">Signal</keyword>
<sequence length="439" mass="47084">MQTLDPRLRGDDISSWKSVVRSASLTALLLLAAPTAAHAADSLDNRIGEALFRRMWVAAPTATQAADGLGPLYNARSCATCHPRGAGGRPPDPAVKDDQGVGYAIKLNADPVYGRQIQSNAIPGQLVEGRPRVTYREKTVRFPDGETVRLRHPTPVIEDLGYGPLAEATVMSARVPPRVHGMGLLDRIPADAIEAEAARQAASGGPAAGRVNYVTVDGKRQVGRFGWKAMHPTLDHQDAEAFSLDIGMSTPAFPEPWGDCTPAQTACRNAPHGDSKQFEGLEIPSTVIGLIDGYLRDLPPDGSLEAAKDKAGTALFADTGCAACHRPSWRTGEDAEHPSLSNRDIFPHSDMLLHDLGPGLGDRLPMGEANGSDWRTTPLWGLNRLAAKDGQLSLLHDGRARSVAEAILWHGGEAEAAKDRFKSLPGKDRKRLVRYVLGL</sequence>
<accession>A0ABX2K5K5</accession>
<dbReference type="Proteomes" id="UP000605086">
    <property type="component" value="Unassembled WGS sequence"/>
</dbReference>
<evidence type="ECO:0000256" key="1">
    <source>
        <dbReference type="ARBA" id="ARBA00022617"/>
    </source>
</evidence>
<reference evidence="7 8" key="1">
    <citation type="submission" date="2019-10" db="EMBL/GenBank/DDBJ databases">
        <title>Genome sequence of Azospirillum melinis.</title>
        <authorList>
            <person name="Ambrosini A."/>
            <person name="Sant'Anna F.H."/>
            <person name="Cassan F.D."/>
            <person name="Souza E.M."/>
            <person name="Passaglia L.M.P."/>
        </authorList>
    </citation>
    <scope>NUCLEOTIDE SEQUENCE [LARGE SCALE GENOMIC DNA]</scope>
    <source>
        <strain evidence="7 8">TMCY0552</strain>
    </source>
</reference>
<evidence type="ECO:0000256" key="2">
    <source>
        <dbReference type="ARBA" id="ARBA00022723"/>
    </source>
</evidence>